<reference evidence="3" key="1">
    <citation type="journal article" date="2019" name="Int. J. Syst. Evol. Microbiol.">
        <title>The Global Catalogue of Microorganisms (GCM) 10K type strain sequencing project: providing services to taxonomists for standard genome sequencing and annotation.</title>
        <authorList>
            <consortium name="The Broad Institute Genomics Platform"/>
            <consortium name="The Broad Institute Genome Sequencing Center for Infectious Disease"/>
            <person name="Wu L."/>
            <person name="Ma J."/>
        </authorList>
    </citation>
    <scope>NUCLEOTIDE SEQUENCE [LARGE SCALE GENOMIC DNA]</scope>
    <source>
        <strain evidence="3">CCUG 63369</strain>
    </source>
</reference>
<proteinExistence type="predicted"/>
<dbReference type="Proteomes" id="UP001596956">
    <property type="component" value="Unassembled WGS sequence"/>
</dbReference>
<accession>A0ABW3BN28</accession>
<dbReference type="EMBL" id="JBHTHR010001598">
    <property type="protein sequence ID" value="MFD0804369.1"/>
    <property type="molecule type" value="Genomic_DNA"/>
</dbReference>
<feature type="non-terminal residue" evidence="2">
    <location>
        <position position="1"/>
    </location>
</feature>
<name>A0ABW3BN28_9ACTN</name>
<dbReference type="SUPFAM" id="SSF51735">
    <property type="entry name" value="NAD(P)-binding Rossmann-fold domains"/>
    <property type="match status" value="1"/>
</dbReference>
<dbReference type="Pfam" id="PF16363">
    <property type="entry name" value="GDP_Man_Dehyd"/>
    <property type="match status" value="1"/>
</dbReference>
<keyword evidence="2" id="KW-0456">Lyase</keyword>
<organism evidence="2 3">
    <name type="scientific">Streptomonospora algeriensis</name>
    <dbReference type="NCBI Taxonomy" id="995084"/>
    <lineage>
        <taxon>Bacteria</taxon>
        <taxon>Bacillati</taxon>
        <taxon>Actinomycetota</taxon>
        <taxon>Actinomycetes</taxon>
        <taxon>Streptosporangiales</taxon>
        <taxon>Nocardiopsidaceae</taxon>
        <taxon>Streptomonospora</taxon>
    </lineage>
</organism>
<dbReference type="Gene3D" id="3.40.50.720">
    <property type="entry name" value="NAD(P)-binding Rossmann-like Domain"/>
    <property type="match status" value="1"/>
</dbReference>
<sequence length="124" mass="13763">IEGGQLPPVVKVGSLTAMRDFLDVRDVVVAYCEVLRQDASRLRETFNVSSGDVLPIGNLLDMLLAMARVPIRVEQDSARLRASDVPSARIDATKLREWTGWHPRYALVDTVGAVLDDCRRHHGV</sequence>
<dbReference type="InterPro" id="IPR016040">
    <property type="entry name" value="NAD(P)-bd_dom"/>
</dbReference>
<dbReference type="GO" id="GO:0008446">
    <property type="term" value="F:GDP-mannose 4,6-dehydratase activity"/>
    <property type="evidence" value="ECO:0007669"/>
    <property type="project" value="UniProtKB-EC"/>
</dbReference>
<dbReference type="EC" id="4.2.1.47" evidence="2"/>
<gene>
    <name evidence="2" type="ORF">ACFQZU_24050</name>
</gene>
<keyword evidence="3" id="KW-1185">Reference proteome</keyword>
<protein>
    <submittedName>
        <fullName evidence="2">GDP-mannose 4,6-dehydratase</fullName>
        <ecNumber evidence="2">4.2.1.47</ecNumber>
    </submittedName>
</protein>
<evidence type="ECO:0000313" key="3">
    <source>
        <dbReference type="Proteomes" id="UP001596956"/>
    </source>
</evidence>
<evidence type="ECO:0000313" key="2">
    <source>
        <dbReference type="EMBL" id="MFD0804369.1"/>
    </source>
</evidence>
<comment type="caution">
    <text evidence="2">The sequence shown here is derived from an EMBL/GenBank/DDBJ whole genome shotgun (WGS) entry which is preliminary data.</text>
</comment>
<dbReference type="Gene3D" id="3.90.25.10">
    <property type="entry name" value="UDP-galactose 4-epimerase, domain 1"/>
    <property type="match status" value="1"/>
</dbReference>
<feature type="domain" description="NAD(P)-binding" evidence="1">
    <location>
        <begin position="8"/>
        <end position="111"/>
    </location>
</feature>
<dbReference type="InterPro" id="IPR036291">
    <property type="entry name" value="NAD(P)-bd_dom_sf"/>
</dbReference>
<evidence type="ECO:0000259" key="1">
    <source>
        <dbReference type="Pfam" id="PF16363"/>
    </source>
</evidence>